<protein>
    <recommendedName>
        <fullName evidence="4">Phosphatidylglycerol/phosphatidylinositol transfer protein</fullName>
    </recommendedName>
</protein>
<dbReference type="OrthoDB" id="10519938at2759"/>
<name>A0A8H4EHW7_GIGMA</name>
<dbReference type="AlphaFoldDB" id="A0A8H4EHW7"/>
<keyword evidence="1" id="KW-0732">Signal</keyword>
<accession>A0A8H4EHW7</accession>
<evidence type="ECO:0008006" key="4">
    <source>
        <dbReference type="Google" id="ProtNLM"/>
    </source>
</evidence>
<reference evidence="2 3" key="1">
    <citation type="journal article" date="2019" name="Environ. Microbiol.">
        <title>At the nexus of three kingdoms: the genome of the mycorrhizal fungus Gigaspora margarita provides insights into plant, endobacterial and fungal interactions.</title>
        <authorList>
            <person name="Venice F."/>
            <person name="Ghignone S."/>
            <person name="Salvioli di Fossalunga A."/>
            <person name="Amselem J."/>
            <person name="Novero M."/>
            <person name="Xianan X."/>
            <person name="Sedzielewska Toro K."/>
            <person name="Morin E."/>
            <person name="Lipzen A."/>
            <person name="Grigoriev I.V."/>
            <person name="Henrissat B."/>
            <person name="Martin F.M."/>
            <person name="Bonfante P."/>
        </authorList>
    </citation>
    <scope>NUCLEOTIDE SEQUENCE [LARGE SCALE GENOMIC DNA]</scope>
    <source>
        <strain evidence="2 3">BEG34</strain>
    </source>
</reference>
<evidence type="ECO:0000256" key="1">
    <source>
        <dbReference type="SAM" id="SignalP"/>
    </source>
</evidence>
<proteinExistence type="predicted"/>
<sequence length="148" mass="16446">MNFGFFVLTLLFTLLAVVNTSPAYPFNKFIQCPKDNLGPIYPIEVTMSPSIPAGGENVFTISGNFSLENVAFNMIFKNPKTNHSNEFSLTCEEVKGCTPTNHSFKLPINFYLHAPDILSGPYVLSVYIIQFSPLQILGCVYANMVIHT</sequence>
<organism evidence="2 3">
    <name type="scientific">Gigaspora margarita</name>
    <dbReference type="NCBI Taxonomy" id="4874"/>
    <lineage>
        <taxon>Eukaryota</taxon>
        <taxon>Fungi</taxon>
        <taxon>Fungi incertae sedis</taxon>
        <taxon>Mucoromycota</taxon>
        <taxon>Glomeromycotina</taxon>
        <taxon>Glomeromycetes</taxon>
        <taxon>Diversisporales</taxon>
        <taxon>Gigasporaceae</taxon>
        <taxon>Gigaspora</taxon>
    </lineage>
</organism>
<dbReference type="EMBL" id="WTPW01000724">
    <property type="protein sequence ID" value="KAF0485064.1"/>
    <property type="molecule type" value="Genomic_DNA"/>
</dbReference>
<evidence type="ECO:0000313" key="2">
    <source>
        <dbReference type="EMBL" id="KAF0485064.1"/>
    </source>
</evidence>
<evidence type="ECO:0000313" key="3">
    <source>
        <dbReference type="Proteomes" id="UP000439903"/>
    </source>
</evidence>
<feature type="signal peptide" evidence="1">
    <location>
        <begin position="1"/>
        <end position="20"/>
    </location>
</feature>
<comment type="caution">
    <text evidence="2">The sequence shown here is derived from an EMBL/GenBank/DDBJ whole genome shotgun (WGS) entry which is preliminary data.</text>
</comment>
<keyword evidence="3" id="KW-1185">Reference proteome</keyword>
<feature type="chain" id="PRO_5034653591" description="Phosphatidylglycerol/phosphatidylinositol transfer protein" evidence="1">
    <location>
        <begin position="21"/>
        <end position="148"/>
    </location>
</feature>
<gene>
    <name evidence="2" type="ORF">F8M41_022875</name>
</gene>
<dbReference type="Proteomes" id="UP000439903">
    <property type="component" value="Unassembled WGS sequence"/>
</dbReference>